<sequence length="280" mass="30963">MEYLPDHRLCFLHIPKNAGKSVRAALSRLGPADHRPLAADLNIPEAEVEDAIQAAWDHPDLGPIHPAHIPLATMRTHFTASWAAFTACRSFCLTRAPRDRFLSALLQRLREFEDAGALTVDDPRVAAEAARVCEWLARQDGPIIEAQYIHFGRQTDFTDLDGGRQVTAIFPMDASAALERWLEEALGLSLTVEKTHVRRQPKAWARGLQPAARFAGRWLMPRAVKKAIYPLWTRSPVFDNARGSYAGVDLGADVEAFIADHYACDAALHAEALSASEARA</sequence>
<dbReference type="Proteomes" id="UP000199110">
    <property type="component" value="Unassembled WGS sequence"/>
</dbReference>
<accession>A0A1I3QV57</accession>
<dbReference type="AlphaFoldDB" id="A0A1I3QV57"/>
<reference evidence="1 2" key="1">
    <citation type="submission" date="2016-10" db="EMBL/GenBank/DDBJ databases">
        <authorList>
            <person name="de Groot N.N."/>
        </authorList>
    </citation>
    <scope>NUCLEOTIDE SEQUENCE [LARGE SCALE GENOMIC DNA]</scope>
    <source>
        <strain evidence="1 2">DSM 19073</strain>
    </source>
</reference>
<proteinExistence type="predicted"/>
<dbReference type="RefSeq" id="WP_092781499.1">
    <property type="nucleotide sequence ID" value="NZ_FORA01000003.1"/>
</dbReference>
<dbReference type="EMBL" id="FORA01000003">
    <property type="protein sequence ID" value="SFJ36987.1"/>
    <property type="molecule type" value="Genomic_DNA"/>
</dbReference>
<gene>
    <name evidence="1" type="ORF">SAMN04488095_2652</name>
</gene>
<keyword evidence="1" id="KW-0808">Transferase</keyword>
<keyword evidence="2" id="KW-1185">Reference proteome</keyword>
<organism evidence="1 2">
    <name type="scientific">Jannaschia pohangensis</name>
    <dbReference type="NCBI Taxonomy" id="390807"/>
    <lineage>
        <taxon>Bacteria</taxon>
        <taxon>Pseudomonadati</taxon>
        <taxon>Pseudomonadota</taxon>
        <taxon>Alphaproteobacteria</taxon>
        <taxon>Rhodobacterales</taxon>
        <taxon>Roseobacteraceae</taxon>
        <taxon>Jannaschia</taxon>
    </lineage>
</organism>
<name>A0A1I3QV57_9RHOB</name>
<protein>
    <submittedName>
        <fullName evidence="1">Sulfotransferase family protein</fullName>
    </submittedName>
</protein>
<evidence type="ECO:0000313" key="2">
    <source>
        <dbReference type="Proteomes" id="UP000199110"/>
    </source>
</evidence>
<evidence type="ECO:0000313" key="1">
    <source>
        <dbReference type="EMBL" id="SFJ36987.1"/>
    </source>
</evidence>
<dbReference type="OrthoDB" id="7444642at2"/>
<dbReference type="GO" id="GO:0016740">
    <property type="term" value="F:transferase activity"/>
    <property type="evidence" value="ECO:0007669"/>
    <property type="project" value="UniProtKB-KW"/>
</dbReference>
<dbReference type="STRING" id="390807.SAMN04488095_2652"/>